<feature type="domain" description="NusB/RsmB/TIM44" evidence="7">
    <location>
        <begin position="20"/>
        <end position="115"/>
    </location>
</feature>
<evidence type="ECO:0000313" key="8">
    <source>
        <dbReference type="EMBL" id="ANI92505.1"/>
    </source>
</evidence>
<evidence type="ECO:0000256" key="2">
    <source>
        <dbReference type="ARBA" id="ARBA00022814"/>
    </source>
</evidence>
<dbReference type="Gene3D" id="1.10.940.10">
    <property type="entry name" value="NusB-like"/>
    <property type="match status" value="1"/>
</dbReference>
<keyword evidence="9" id="KW-1185">Reference proteome</keyword>
<keyword evidence="4" id="KW-0805">Transcription regulation</keyword>
<proteinExistence type="inferred from homology"/>
<dbReference type="GO" id="GO:0006353">
    <property type="term" value="P:DNA-templated transcription termination"/>
    <property type="evidence" value="ECO:0007669"/>
    <property type="project" value="InterPro"/>
</dbReference>
<dbReference type="SUPFAM" id="SSF48013">
    <property type="entry name" value="NusB-like"/>
    <property type="match status" value="1"/>
</dbReference>
<feature type="compositionally biased region" description="Basic and acidic residues" evidence="6">
    <location>
        <begin position="135"/>
        <end position="145"/>
    </location>
</feature>
<dbReference type="InterPro" id="IPR006027">
    <property type="entry name" value="NusB_RsmB_TIM44"/>
</dbReference>
<dbReference type="STRING" id="499555.BJL86_1729"/>
<dbReference type="GO" id="GO:0003723">
    <property type="term" value="F:RNA binding"/>
    <property type="evidence" value="ECO:0007669"/>
    <property type="project" value="UniProtKB-KW"/>
</dbReference>
<evidence type="ECO:0000256" key="4">
    <source>
        <dbReference type="ARBA" id="ARBA00023015"/>
    </source>
</evidence>
<protein>
    <submittedName>
        <fullName evidence="8">N utilization substance protein B-like protein</fullName>
    </submittedName>
</protein>
<name>A0A173LJP6_9ACTN</name>
<dbReference type="KEGG" id="dtm:BJL86_1729"/>
<organism evidence="8 9">
    <name type="scientific">Dietzia timorensis</name>
    <dbReference type="NCBI Taxonomy" id="499555"/>
    <lineage>
        <taxon>Bacteria</taxon>
        <taxon>Bacillati</taxon>
        <taxon>Actinomycetota</taxon>
        <taxon>Actinomycetes</taxon>
        <taxon>Mycobacteriales</taxon>
        <taxon>Dietziaceae</taxon>
        <taxon>Dietzia</taxon>
    </lineage>
</organism>
<dbReference type="InterPro" id="IPR011605">
    <property type="entry name" value="NusB_fam"/>
</dbReference>
<dbReference type="Proteomes" id="UP000186104">
    <property type="component" value="Chromosome"/>
</dbReference>
<evidence type="ECO:0000256" key="5">
    <source>
        <dbReference type="ARBA" id="ARBA00023163"/>
    </source>
</evidence>
<comment type="similarity">
    <text evidence="1">Belongs to the NusB family.</text>
</comment>
<dbReference type="InterPro" id="IPR035926">
    <property type="entry name" value="NusB-like_sf"/>
</dbReference>
<sequence length="162" mass="17103">MRSVNATELAQERQELGALNAEIGEVSPFARSIVEGVDEHRSTIDDAISDHLDGWVLDRIPAVDRAILRVGAWELLYGPAETPRATIIDQAVLLTADIAAEKSMAYVNAVLDQIAGLADHIKAAEAAVAAMDESGAEHSDAHSDNVDSPMSDGDGDTPTSDA</sequence>
<dbReference type="GO" id="GO:0031564">
    <property type="term" value="P:transcription antitermination"/>
    <property type="evidence" value="ECO:0007669"/>
    <property type="project" value="UniProtKB-KW"/>
</dbReference>
<keyword evidence="3" id="KW-0694">RNA-binding</keyword>
<evidence type="ECO:0000259" key="7">
    <source>
        <dbReference type="Pfam" id="PF01029"/>
    </source>
</evidence>
<dbReference type="AlphaFoldDB" id="A0A173LJP6"/>
<dbReference type="EMBL" id="CP015961">
    <property type="protein sequence ID" value="ANI92505.1"/>
    <property type="molecule type" value="Genomic_DNA"/>
</dbReference>
<evidence type="ECO:0000256" key="3">
    <source>
        <dbReference type="ARBA" id="ARBA00022884"/>
    </source>
</evidence>
<dbReference type="Pfam" id="PF01029">
    <property type="entry name" value="NusB"/>
    <property type="match status" value="1"/>
</dbReference>
<gene>
    <name evidence="8" type="ORF">BJL86_1729</name>
</gene>
<keyword evidence="2" id="KW-0889">Transcription antitermination</keyword>
<accession>A0A173LJP6</accession>
<reference evidence="8 9" key="1">
    <citation type="submission" date="2016-06" db="EMBL/GenBank/DDBJ databases">
        <title>Complete genome sequence of a saline-alkali tolerant type strain Dietzia timorensis ID05-A0528T.</title>
        <authorList>
            <person name="Wu X."/>
        </authorList>
    </citation>
    <scope>NUCLEOTIDE SEQUENCE [LARGE SCALE GENOMIC DNA]</scope>
    <source>
        <strain evidence="8 9">ID05-A0528</strain>
    </source>
</reference>
<dbReference type="NCBIfam" id="TIGR01951">
    <property type="entry name" value="nusB"/>
    <property type="match status" value="1"/>
</dbReference>
<evidence type="ECO:0000256" key="6">
    <source>
        <dbReference type="SAM" id="MobiDB-lite"/>
    </source>
</evidence>
<evidence type="ECO:0000256" key="1">
    <source>
        <dbReference type="ARBA" id="ARBA00005952"/>
    </source>
</evidence>
<evidence type="ECO:0000313" key="9">
    <source>
        <dbReference type="Proteomes" id="UP000186104"/>
    </source>
</evidence>
<feature type="region of interest" description="Disordered" evidence="6">
    <location>
        <begin position="132"/>
        <end position="162"/>
    </location>
</feature>
<keyword evidence="5" id="KW-0804">Transcription</keyword>